<dbReference type="EMBL" id="CP081958">
    <property type="protein sequence ID" value="QZP36828.1"/>
    <property type="molecule type" value="Genomic_DNA"/>
</dbReference>
<feature type="transmembrane region" description="Helical" evidence="1">
    <location>
        <begin position="140"/>
        <end position="164"/>
    </location>
</feature>
<feature type="transmembrane region" description="Helical" evidence="1">
    <location>
        <begin position="241"/>
        <end position="269"/>
    </location>
</feature>
<organism evidence="3 4">
    <name type="scientific">Halobaculum magnesiiphilum</name>
    <dbReference type="NCBI Taxonomy" id="1017351"/>
    <lineage>
        <taxon>Archaea</taxon>
        <taxon>Methanobacteriati</taxon>
        <taxon>Methanobacteriota</taxon>
        <taxon>Stenosarchaea group</taxon>
        <taxon>Halobacteria</taxon>
        <taxon>Halobacteriales</taxon>
        <taxon>Haloferacaceae</taxon>
        <taxon>Halobaculum</taxon>
    </lineage>
</organism>
<feature type="transmembrane region" description="Helical" evidence="1">
    <location>
        <begin position="196"/>
        <end position="221"/>
    </location>
</feature>
<dbReference type="KEGG" id="hmp:K6T50_11040"/>
<accession>A0A8T8WAH0</accession>
<sequence length="274" mass="27775">MALQTALRRTPSTLASNPVLFVPVLALTLVQVPQLLLQSSAPLIASLVSLAASALYLVAVPFFQAGIIGMADEALDGRTSLSTFVANGKEHFVSVFVVYLILLVVNVALGMIAFVAGIVGVVSLLGSMPTGTPDPGGVNVALLAAVAVVVLAVVLAYLVVAFLIQFYGQAIVIDGYDAIESITHSAGVVRRNVVSVLGYSVLVGVLAGGFGLVIGLGSALAAPQFGAGAPVDPFVVSMPSLGAVAISAVTVVLGTLFGGFFGTLSVAYYRELTG</sequence>
<dbReference type="RefSeq" id="WP_222606646.1">
    <property type="nucleotide sequence ID" value="NZ_CP081958.1"/>
</dbReference>
<keyword evidence="4" id="KW-1185">Reference proteome</keyword>
<dbReference type="Proteomes" id="UP000826254">
    <property type="component" value="Chromosome"/>
</dbReference>
<proteinExistence type="predicted"/>
<reference evidence="3 4" key="1">
    <citation type="journal article" date="2021" name="Int. J. Syst. Evol. Microbiol.">
        <title>Halobaculum halophilum sp. nov. and Halobaculum salinum sp. nov., isolated from salt lake and saline soil.</title>
        <authorList>
            <person name="Cui H.L."/>
            <person name="Shi X.W."/>
            <person name="Yin X.M."/>
            <person name="Yang X.Y."/>
            <person name="Hou J."/>
            <person name="Zhu L."/>
        </authorList>
    </citation>
    <scope>NUCLEOTIDE SEQUENCE [LARGE SCALE GENOMIC DNA]</scope>
    <source>
        <strain evidence="3 4">NBRC 109044</strain>
    </source>
</reference>
<feature type="transmembrane region" description="Helical" evidence="1">
    <location>
        <begin position="44"/>
        <end position="71"/>
    </location>
</feature>
<feature type="transmembrane region" description="Helical" evidence="1">
    <location>
        <begin position="92"/>
        <end position="120"/>
    </location>
</feature>
<dbReference type="InterPro" id="IPR057169">
    <property type="entry name" value="DUF7847"/>
</dbReference>
<evidence type="ECO:0000313" key="3">
    <source>
        <dbReference type="EMBL" id="QZP36828.1"/>
    </source>
</evidence>
<name>A0A8T8WAH0_9EURY</name>
<dbReference type="Pfam" id="PF25231">
    <property type="entry name" value="DUF7847"/>
    <property type="match status" value="1"/>
</dbReference>
<keyword evidence="1" id="KW-0812">Transmembrane</keyword>
<keyword evidence="1" id="KW-0472">Membrane</keyword>
<evidence type="ECO:0000313" key="4">
    <source>
        <dbReference type="Proteomes" id="UP000826254"/>
    </source>
</evidence>
<feature type="transmembrane region" description="Helical" evidence="1">
    <location>
        <begin position="12"/>
        <end position="32"/>
    </location>
</feature>
<dbReference type="GeneID" id="67178684"/>
<gene>
    <name evidence="3" type="ORF">K6T50_11040</name>
</gene>
<feature type="domain" description="DUF7847" evidence="2">
    <location>
        <begin position="1"/>
        <end position="272"/>
    </location>
</feature>
<evidence type="ECO:0000259" key="2">
    <source>
        <dbReference type="Pfam" id="PF25231"/>
    </source>
</evidence>
<dbReference type="AlphaFoldDB" id="A0A8T8WAH0"/>
<keyword evidence="1" id="KW-1133">Transmembrane helix</keyword>
<evidence type="ECO:0000256" key="1">
    <source>
        <dbReference type="SAM" id="Phobius"/>
    </source>
</evidence>
<protein>
    <recommendedName>
        <fullName evidence="2">DUF7847 domain-containing protein</fullName>
    </recommendedName>
</protein>